<dbReference type="Proteomes" id="UP000466831">
    <property type="component" value="Chromosome"/>
</dbReference>
<dbReference type="SMART" id="SM00901">
    <property type="entry name" value="FRG"/>
    <property type="match status" value="1"/>
</dbReference>
<name>A0ABM7JIW9_9MYCO</name>
<evidence type="ECO:0000256" key="1">
    <source>
        <dbReference type="SAM" id="MobiDB-lite"/>
    </source>
</evidence>
<evidence type="ECO:0000313" key="3">
    <source>
        <dbReference type="EMBL" id="BBY13532.1"/>
    </source>
</evidence>
<protein>
    <recommendedName>
        <fullName evidence="2">FRG domain-containing protein</fullName>
    </recommendedName>
</protein>
<organism evidence="3 4">
    <name type="scientific">Mycobacterium marseillense</name>
    <dbReference type="NCBI Taxonomy" id="701042"/>
    <lineage>
        <taxon>Bacteria</taxon>
        <taxon>Bacillati</taxon>
        <taxon>Actinomycetota</taxon>
        <taxon>Actinomycetes</taxon>
        <taxon>Mycobacteriales</taxon>
        <taxon>Mycobacteriaceae</taxon>
        <taxon>Mycobacterium</taxon>
        <taxon>Mycobacterium avium complex (MAC)</taxon>
    </lineage>
</organism>
<feature type="domain" description="FRG" evidence="2">
    <location>
        <begin position="57"/>
        <end position="165"/>
    </location>
</feature>
<gene>
    <name evidence="3" type="ORF">MMARJ_42720</name>
</gene>
<evidence type="ECO:0000259" key="2">
    <source>
        <dbReference type="SMART" id="SM00901"/>
    </source>
</evidence>
<dbReference type="Pfam" id="PF08867">
    <property type="entry name" value="FRG"/>
    <property type="match status" value="1"/>
</dbReference>
<dbReference type="EMBL" id="AP022584">
    <property type="protein sequence ID" value="BBY13532.1"/>
    <property type="molecule type" value="Genomic_DNA"/>
</dbReference>
<keyword evidence="4" id="KW-1185">Reference proteome</keyword>
<sequence length="302" mass="33749">MADIEFAALSELVALVIEQRLASTLPPAAEAEIEPPKKGEVGPPEHQPNGVQPKQPSSGLVWFRGTKSEHYGLVPKLHREAHDAEAVRRREARLLARFAERSMPFWIPGYPRDDWSLLFSMQHYGAPTRLLDWTENLFVAAYFASQPYTSSEEQEAAGDGRPALWTLDPVAWNGRVLEHIDADLGILTTSDPEIKNWEPRSTAEDLAAARRNRQPIALYGIHNSPRIVAQRGTFTIAGSLTDSMEAIAHDRYPEEPLLVKYVYTGDRSGLAAELHSVGIQRSMVFPDLESLSEEISIMEGWE</sequence>
<evidence type="ECO:0000313" key="4">
    <source>
        <dbReference type="Proteomes" id="UP000466831"/>
    </source>
</evidence>
<feature type="region of interest" description="Disordered" evidence="1">
    <location>
        <begin position="27"/>
        <end position="57"/>
    </location>
</feature>
<reference evidence="3 4" key="1">
    <citation type="journal article" date="2019" name="Emerg. Microbes Infect.">
        <title>Comprehensive subspecies identification of 175 nontuberculous mycobacteria species based on 7547 genomic profiles.</title>
        <authorList>
            <person name="Matsumoto Y."/>
            <person name="Kinjo T."/>
            <person name="Motooka D."/>
            <person name="Nabeya D."/>
            <person name="Jung N."/>
            <person name="Uechi K."/>
            <person name="Horii T."/>
            <person name="Iida T."/>
            <person name="Fujita J."/>
            <person name="Nakamura S."/>
        </authorList>
    </citation>
    <scope>NUCLEOTIDE SEQUENCE [LARGE SCALE GENOMIC DNA]</scope>
    <source>
        <strain evidence="3 4">JCM 17324</strain>
    </source>
</reference>
<proteinExistence type="predicted"/>
<dbReference type="InterPro" id="IPR014966">
    <property type="entry name" value="FRG-dom"/>
</dbReference>
<accession>A0ABM7JIW9</accession>
<dbReference type="RefSeq" id="WP_163648850.1">
    <property type="nucleotide sequence ID" value="NZ_AP022584.1"/>
</dbReference>